<sequence length="75" mass="9378">MVQILKILKLHEIYFLKLNLEFKNRKRNKKHEFAELIGDYIKEISDPNNREEYDQYLKQQKIKNRITKMYENDQF</sequence>
<organism evidence="1 2">
    <name type="scientific">Paramecium sonneborni</name>
    <dbReference type="NCBI Taxonomy" id="65129"/>
    <lineage>
        <taxon>Eukaryota</taxon>
        <taxon>Sar</taxon>
        <taxon>Alveolata</taxon>
        <taxon>Ciliophora</taxon>
        <taxon>Intramacronucleata</taxon>
        <taxon>Oligohymenophorea</taxon>
        <taxon>Peniculida</taxon>
        <taxon>Parameciidae</taxon>
        <taxon>Paramecium</taxon>
    </lineage>
</organism>
<evidence type="ECO:0000313" key="2">
    <source>
        <dbReference type="Proteomes" id="UP000692954"/>
    </source>
</evidence>
<dbReference type="Proteomes" id="UP000692954">
    <property type="component" value="Unassembled WGS sequence"/>
</dbReference>
<evidence type="ECO:0000313" key="1">
    <source>
        <dbReference type="EMBL" id="CAD8102553.1"/>
    </source>
</evidence>
<protein>
    <submittedName>
        <fullName evidence="1">Uncharacterized protein</fullName>
    </submittedName>
</protein>
<reference evidence="1" key="1">
    <citation type="submission" date="2021-01" db="EMBL/GenBank/DDBJ databases">
        <authorList>
            <consortium name="Genoscope - CEA"/>
            <person name="William W."/>
        </authorList>
    </citation>
    <scope>NUCLEOTIDE SEQUENCE</scope>
</reference>
<keyword evidence="2" id="KW-1185">Reference proteome</keyword>
<gene>
    <name evidence="1" type="ORF">PSON_ATCC_30995.1.T0780075</name>
</gene>
<name>A0A8S1PIP5_9CILI</name>
<dbReference type="AlphaFoldDB" id="A0A8S1PIP5"/>
<accession>A0A8S1PIP5</accession>
<proteinExistence type="predicted"/>
<comment type="caution">
    <text evidence="1">The sequence shown here is derived from an EMBL/GenBank/DDBJ whole genome shotgun (WGS) entry which is preliminary data.</text>
</comment>
<dbReference type="EMBL" id="CAJJDN010000078">
    <property type="protein sequence ID" value="CAD8102553.1"/>
    <property type="molecule type" value="Genomic_DNA"/>
</dbReference>
<dbReference type="OrthoDB" id="5135119at2759"/>